<accession>A0A151AP58</accession>
<protein>
    <submittedName>
        <fullName evidence="4">D-inositol 3-phosphate glycosyltransferase</fullName>
        <ecNumber evidence="4">2.4.1.250</ecNumber>
    </submittedName>
</protein>
<name>A0A151AP58_9CLOT</name>
<dbReference type="PANTHER" id="PTHR46401">
    <property type="entry name" value="GLYCOSYLTRANSFERASE WBBK-RELATED"/>
    <property type="match status" value="1"/>
</dbReference>
<dbReference type="EMBL" id="LTBB01000004">
    <property type="protein sequence ID" value="KYH29424.1"/>
    <property type="molecule type" value="Genomic_DNA"/>
</dbReference>
<feature type="domain" description="Glycosyltransferase subfamily 4-like N-terminal" evidence="3">
    <location>
        <begin position="17"/>
        <end position="168"/>
    </location>
</feature>
<dbReference type="Pfam" id="PF00534">
    <property type="entry name" value="Glycos_transf_1"/>
    <property type="match status" value="1"/>
</dbReference>
<organism evidence="4 5">
    <name type="scientific">Clostridium colicanis DSM 13634</name>
    <dbReference type="NCBI Taxonomy" id="1121305"/>
    <lineage>
        <taxon>Bacteria</taxon>
        <taxon>Bacillati</taxon>
        <taxon>Bacillota</taxon>
        <taxon>Clostridia</taxon>
        <taxon>Eubacteriales</taxon>
        <taxon>Clostridiaceae</taxon>
        <taxon>Clostridium</taxon>
    </lineage>
</organism>
<keyword evidence="5" id="KW-1185">Reference proteome</keyword>
<dbReference type="Proteomes" id="UP000075374">
    <property type="component" value="Unassembled WGS sequence"/>
</dbReference>
<comment type="caution">
    <text evidence="4">The sequence shown here is derived from an EMBL/GenBank/DDBJ whole genome shotgun (WGS) entry which is preliminary data.</text>
</comment>
<proteinExistence type="predicted"/>
<dbReference type="CDD" id="cd03809">
    <property type="entry name" value="GT4_MtfB-like"/>
    <property type="match status" value="1"/>
</dbReference>
<dbReference type="Gene3D" id="3.40.50.2000">
    <property type="entry name" value="Glycogen Phosphorylase B"/>
    <property type="match status" value="2"/>
</dbReference>
<dbReference type="PANTHER" id="PTHR46401:SF2">
    <property type="entry name" value="GLYCOSYLTRANSFERASE WBBK-RELATED"/>
    <property type="match status" value="1"/>
</dbReference>
<keyword evidence="4" id="KW-0328">Glycosyltransferase</keyword>
<dbReference type="EC" id="2.4.1.250" evidence="4"/>
<gene>
    <name evidence="4" type="primary">mshA_2</name>
    <name evidence="4" type="ORF">CLCOL_11720</name>
</gene>
<dbReference type="RefSeq" id="WP_061858038.1">
    <property type="nucleotide sequence ID" value="NZ_LTBB01000004.1"/>
</dbReference>
<evidence type="ECO:0000259" key="2">
    <source>
        <dbReference type="Pfam" id="PF00534"/>
    </source>
</evidence>
<dbReference type="InterPro" id="IPR001296">
    <property type="entry name" value="Glyco_trans_1"/>
</dbReference>
<reference evidence="4 5" key="1">
    <citation type="submission" date="2016-02" db="EMBL/GenBank/DDBJ databases">
        <title>Genome sequence of Clostridium colicanis DSM 13634.</title>
        <authorList>
            <person name="Poehlein A."/>
            <person name="Daniel R."/>
        </authorList>
    </citation>
    <scope>NUCLEOTIDE SEQUENCE [LARGE SCALE GENOMIC DNA]</scope>
    <source>
        <strain evidence="4 5">DSM 13634</strain>
    </source>
</reference>
<dbReference type="STRING" id="1121305.CLCOL_11720"/>
<sequence length="375" mass="43104">MKIGIDSRAANWYRGTGIGTYTYQLINSLNKIDLFNEYLLFMPKDSNCDIKFNNNYKIRNISQDMKGTFWDEVNIPNILKSKDMDLYHVPQNGIGLPKEKTCPFIITLHDIIPYKMPETVGEAYLEIFLREMPSIISKCDGIITVSNYSKKDILNAFDFPEDKIFVTHLANEDIYIPLDKKQCKDFMKKNYFIEDDYVLYVGGFSPRKNIVGLIQAFSKLHNKLKNSNLKLVIVGKQGKSYSLYKKTADDLHISDKVIFPGFIPLEHMPIFYNACEFFVYPSFYEGFGLPPIEAMACGVPIIASNLTSIPEVVGDAGILINPYDIDELYESMYKVLEDKHLRNNLIDKSLKRSSEFSWVKTAENTLKAYKNIIKI</sequence>
<evidence type="ECO:0000256" key="1">
    <source>
        <dbReference type="ARBA" id="ARBA00022679"/>
    </source>
</evidence>
<dbReference type="GO" id="GO:0009103">
    <property type="term" value="P:lipopolysaccharide biosynthetic process"/>
    <property type="evidence" value="ECO:0007669"/>
    <property type="project" value="TreeGrafter"/>
</dbReference>
<keyword evidence="1 4" id="KW-0808">Transferase</keyword>
<dbReference type="AlphaFoldDB" id="A0A151AP58"/>
<dbReference type="Pfam" id="PF13439">
    <property type="entry name" value="Glyco_transf_4"/>
    <property type="match status" value="1"/>
</dbReference>
<dbReference type="InterPro" id="IPR028098">
    <property type="entry name" value="Glyco_trans_4-like_N"/>
</dbReference>
<evidence type="ECO:0000259" key="3">
    <source>
        <dbReference type="Pfam" id="PF13439"/>
    </source>
</evidence>
<dbReference type="GO" id="GO:0102710">
    <property type="term" value="F:D-inositol-3-phosphate glycosyltransferase activity"/>
    <property type="evidence" value="ECO:0007669"/>
    <property type="project" value="UniProtKB-EC"/>
</dbReference>
<feature type="domain" description="Glycosyl transferase family 1" evidence="2">
    <location>
        <begin position="194"/>
        <end position="349"/>
    </location>
</feature>
<evidence type="ECO:0000313" key="4">
    <source>
        <dbReference type="EMBL" id="KYH29424.1"/>
    </source>
</evidence>
<dbReference type="SUPFAM" id="SSF53756">
    <property type="entry name" value="UDP-Glycosyltransferase/glycogen phosphorylase"/>
    <property type="match status" value="1"/>
</dbReference>
<dbReference type="FunFam" id="3.40.50.2000:FF:000119">
    <property type="entry name" value="Glycosyl transferase group 1"/>
    <property type="match status" value="1"/>
</dbReference>
<evidence type="ECO:0000313" key="5">
    <source>
        <dbReference type="Proteomes" id="UP000075374"/>
    </source>
</evidence>
<dbReference type="PATRIC" id="fig|1121305.3.peg.1172"/>